<evidence type="ECO:0000313" key="3">
    <source>
        <dbReference type="Proteomes" id="UP000593571"/>
    </source>
</evidence>
<evidence type="ECO:0000313" key="2">
    <source>
        <dbReference type="EMBL" id="KAF6457083.1"/>
    </source>
</evidence>
<organism evidence="2 3">
    <name type="scientific">Rousettus aegyptiacus</name>
    <name type="common">Egyptian fruit bat</name>
    <name type="synonym">Pteropus aegyptiacus</name>
    <dbReference type="NCBI Taxonomy" id="9407"/>
    <lineage>
        <taxon>Eukaryota</taxon>
        <taxon>Metazoa</taxon>
        <taxon>Chordata</taxon>
        <taxon>Craniata</taxon>
        <taxon>Vertebrata</taxon>
        <taxon>Euteleostomi</taxon>
        <taxon>Mammalia</taxon>
        <taxon>Eutheria</taxon>
        <taxon>Laurasiatheria</taxon>
        <taxon>Chiroptera</taxon>
        <taxon>Yinpterochiroptera</taxon>
        <taxon>Pteropodoidea</taxon>
        <taxon>Pteropodidae</taxon>
        <taxon>Rousettinae</taxon>
        <taxon>Rousettus</taxon>
    </lineage>
</organism>
<dbReference type="Proteomes" id="UP000593571">
    <property type="component" value="Unassembled WGS sequence"/>
</dbReference>
<protein>
    <submittedName>
        <fullName evidence="2">Uncharacterized protein</fullName>
    </submittedName>
</protein>
<proteinExistence type="predicted"/>
<gene>
    <name evidence="2" type="ORF">HJG63_011655</name>
</gene>
<evidence type="ECO:0000256" key="1">
    <source>
        <dbReference type="SAM" id="Phobius"/>
    </source>
</evidence>
<feature type="transmembrane region" description="Helical" evidence="1">
    <location>
        <begin position="139"/>
        <end position="157"/>
    </location>
</feature>
<accession>A0A7J8GAH9</accession>
<name>A0A7J8GAH9_ROUAE</name>
<keyword evidence="3" id="KW-1185">Reference proteome</keyword>
<keyword evidence="1" id="KW-0472">Membrane</keyword>
<keyword evidence="1" id="KW-0812">Transmembrane</keyword>
<dbReference type="AlphaFoldDB" id="A0A7J8GAH9"/>
<dbReference type="EMBL" id="JACASE010000006">
    <property type="protein sequence ID" value="KAF6457083.1"/>
    <property type="molecule type" value="Genomic_DNA"/>
</dbReference>
<sequence>MCILKLIKYSLYYPKVEFCHALFLRFPQILVIDKWKHLLLFQHLLSPQPHPITMILPFLPTPIIFLECPFLSLLSYCKNLLTYLLAFEQFLLLQSIPFITPTALFLLHESECIILLLKTLPSVPIIYRIKYKLLSLTFNFFYILASVYCSSIIFIISHSGHISLVFSKHALDFPPLGSCI</sequence>
<reference evidence="2 3" key="1">
    <citation type="journal article" date="2020" name="Nature">
        <title>Six reference-quality genomes reveal evolution of bat adaptations.</title>
        <authorList>
            <person name="Jebb D."/>
            <person name="Huang Z."/>
            <person name="Pippel M."/>
            <person name="Hughes G.M."/>
            <person name="Lavrichenko K."/>
            <person name="Devanna P."/>
            <person name="Winkler S."/>
            <person name="Jermiin L.S."/>
            <person name="Skirmuntt E.C."/>
            <person name="Katzourakis A."/>
            <person name="Burkitt-Gray L."/>
            <person name="Ray D.A."/>
            <person name="Sullivan K.A.M."/>
            <person name="Roscito J.G."/>
            <person name="Kirilenko B.M."/>
            <person name="Davalos L.M."/>
            <person name="Corthals A.P."/>
            <person name="Power M.L."/>
            <person name="Jones G."/>
            <person name="Ransome R.D."/>
            <person name="Dechmann D.K.N."/>
            <person name="Locatelli A.G."/>
            <person name="Puechmaille S.J."/>
            <person name="Fedrigo O."/>
            <person name="Jarvis E.D."/>
            <person name="Hiller M."/>
            <person name="Vernes S.C."/>
            <person name="Myers E.W."/>
            <person name="Teeling E.C."/>
        </authorList>
    </citation>
    <scope>NUCLEOTIDE SEQUENCE [LARGE SCALE GENOMIC DNA]</scope>
    <source>
        <strain evidence="2">MRouAeg1</strain>
        <tissue evidence="2">Muscle</tissue>
    </source>
</reference>
<keyword evidence="1" id="KW-1133">Transmembrane helix</keyword>
<comment type="caution">
    <text evidence="2">The sequence shown here is derived from an EMBL/GenBank/DDBJ whole genome shotgun (WGS) entry which is preliminary data.</text>
</comment>